<feature type="domain" description="Copper-binding protein MbnP-like" evidence="2">
    <location>
        <begin position="246"/>
        <end position="511"/>
    </location>
</feature>
<accession>A0ABQ6FFE1</accession>
<proteinExistence type="predicted"/>
<gene>
    <name evidence="3" type="ORF">GCM10007933_38210</name>
</gene>
<feature type="chain" id="PRO_5046418171" description="Copper-binding protein MbnP-like domain-containing protein" evidence="1">
    <location>
        <begin position="21"/>
        <end position="547"/>
    </location>
</feature>
<evidence type="ECO:0000313" key="4">
    <source>
        <dbReference type="Proteomes" id="UP001157167"/>
    </source>
</evidence>
<dbReference type="NCBIfam" id="TIGR04052">
    <property type="entry name" value="MbnP_like_WxW"/>
    <property type="match status" value="1"/>
</dbReference>
<evidence type="ECO:0000259" key="2">
    <source>
        <dbReference type="Pfam" id="PF20243"/>
    </source>
</evidence>
<dbReference type="Proteomes" id="UP001157167">
    <property type="component" value="Unassembled WGS sequence"/>
</dbReference>
<dbReference type="SUPFAM" id="SSF117074">
    <property type="entry name" value="Hypothetical protein PA1324"/>
    <property type="match status" value="1"/>
</dbReference>
<evidence type="ECO:0000256" key="1">
    <source>
        <dbReference type="SAM" id="SignalP"/>
    </source>
</evidence>
<name>A0ABQ6FFE1_9RHOO</name>
<dbReference type="InterPro" id="IPR046863">
    <property type="entry name" value="MbnP-like_dom"/>
</dbReference>
<dbReference type="RefSeq" id="WP_284189507.1">
    <property type="nucleotide sequence ID" value="NZ_BSPX01000086.1"/>
</dbReference>
<reference evidence="4" key="1">
    <citation type="journal article" date="2019" name="Int. J. Syst. Evol. Microbiol.">
        <title>The Global Catalogue of Microorganisms (GCM) 10K type strain sequencing project: providing services to taxonomists for standard genome sequencing and annotation.</title>
        <authorList>
            <consortium name="The Broad Institute Genomics Platform"/>
            <consortium name="The Broad Institute Genome Sequencing Center for Infectious Disease"/>
            <person name="Wu L."/>
            <person name="Ma J."/>
        </authorList>
    </citation>
    <scope>NUCLEOTIDE SEQUENCE [LARGE SCALE GENOMIC DNA]</scope>
    <source>
        <strain evidence="4">NBRC 102407</strain>
    </source>
</reference>
<evidence type="ECO:0000313" key="3">
    <source>
        <dbReference type="EMBL" id="GLT24343.1"/>
    </source>
</evidence>
<dbReference type="PROSITE" id="PS51257">
    <property type="entry name" value="PROKAR_LIPOPROTEIN"/>
    <property type="match status" value="1"/>
</dbReference>
<feature type="signal peptide" evidence="1">
    <location>
        <begin position="1"/>
        <end position="20"/>
    </location>
</feature>
<keyword evidence="4" id="KW-1185">Reference proteome</keyword>
<sequence>MKLKSISAALAGAMALVACGGGGGSSSSGSSTLSGSVADGYLSGAKVCLDKNRNGACDTGEPTTTTGSGGAYSLSGLSESDAGAYPLVVEVPASAVDSDTGTAVGKSFVLKAPAGKSGFVSPISTLVQQKLDSGAATTVDAAVAAVKADLAAAGQTAPADLFANYLSANDTGTHTIARTLTASVKSYYEAVKDGLSSNAQIKALQDAALTQAMSDLRTGTRTGLATVTAAVVAKASADTASQSAATQDVTINFDVVSGGASVRCGDVVTLASTQLWDHTPTNTSAVAATTQAAQTSTGKLVDLRFYVSNVALVDQDGNATPVVLTENAGQSKGLALLNFGYNTVSSGATYANVTCSPATGYVTSITGKVKPGTYTGVTMVVGVPLYGPDMVRQNHSNAADTANSLPLQNSAMAWSWQSGRKFTKLEFWPTTPVQKPNSSTTSKWVVHLGSTGCSGDPTVGTTAPTSCTNPNRVKLAFNSFNPSSQKVVLDVGQLFKNADLQYDAGGAAGCMSGTTDPECGPIFKALGLDLSSGLMSTTVAQSVFSVK</sequence>
<dbReference type="InterPro" id="IPR023977">
    <property type="entry name" value="MbnP-like"/>
</dbReference>
<organism evidence="3 4">
    <name type="scientific">Zoogloea oryzae</name>
    <dbReference type="NCBI Taxonomy" id="310767"/>
    <lineage>
        <taxon>Bacteria</taxon>
        <taxon>Pseudomonadati</taxon>
        <taxon>Pseudomonadota</taxon>
        <taxon>Betaproteobacteria</taxon>
        <taxon>Rhodocyclales</taxon>
        <taxon>Zoogloeaceae</taxon>
        <taxon>Zoogloea</taxon>
    </lineage>
</organism>
<protein>
    <recommendedName>
        <fullName evidence="2">Copper-binding protein MbnP-like domain-containing protein</fullName>
    </recommendedName>
</protein>
<dbReference type="Pfam" id="PF20243">
    <property type="entry name" value="MbnP"/>
    <property type="match status" value="1"/>
</dbReference>
<comment type="caution">
    <text evidence="3">The sequence shown here is derived from an EMBL/GenBank/DDBJ whole genome shotgun (WGS) entry which is preliminary data.</text>
</comment>
<dbReference type="EMBL" id="BSPX01000086">
    <property type="protein sequence ID" value="GLT24343.1"/>
    <property type="molecule type" value="Genomic_DNA"/>
</dbReference>
<keyword evidence="1" id="KW-0732">Signal</keyword>